<dbReference type="RefSeq" id="WP_306857599.1">
    <property type="nucleotide sequence ID" value="NZ_JAUSRB010000001.1"/>
</dbReference>
<protein>
    <submittedName>
        <fullName evidence="2">Uncharacterized protein</fullName>
    </submittedName>
</protein>
<name>A0ABT9QZT0_9ACTN</name>
<evidence type="ECO:0000256" key="1">
    <source>
        <dbReference type="SAM" id="Phobius"/>
    </source>
</evidence>
<keyword evidence="1" id="KW-0812">Transmembrane</keyword>
<feature type="transmembrane region" description="Helical" evidence="1">
    <location>
        <begin position="43"/>
        <end position="64"/>
    </location>
</feature>
<keyword evidence="1" id="KW-1133">Transmembrane helix</keyword>
<keyword evidence="3" id="KW-1185">Reference proteome</keyword>
<proteinExistence type="predicted"/>
<keyword evidence="1" id="KW-0472">Membrane</keyword>
<sequence>MKGSLELAGAVCLVQGVGGAANSLLGWWRWADDLLLVNHLGFLRGYEIFACIVLGVLGLALWAAGSAVDRD</sequence>
<accession>A0ABT9QZT0</accession>
<dbReference type="EMBL" id="JAUSRB010000001">
    <property type="protein sequence ID" value="MDP9861710.1"/>
    <property type="molecule type" value="Genomic_DNA"/>
</dbReference>
<evidence type="ECO:0000313" key="2">
    <source>
        <dbReference type="EMBL" id="MDP9861710.1"/>
    </source>
</evidence>
<gene>
    <name evidence="2" type="ORF">J2S55_000969</name>
</gene>
<dbReference type="Proteomes" id="UP001230426">
    <property type="component" value="Unassembled WGS sequence"/>
</dbReference>
<organism evidence="2 3">
    <name type="scientific">Streptosporangium brasiliense</name>
    <dbReference type="NCBI Taxonomy" id="47480"/>
    <lineage>
        <taxon>Bacteria</taxon>
        <taxon>Bacillati</taxon>
        <taxon>Actinomycetota</taxon>
        <taxon>Actinomycetes</taxon>
        <taxon>Streptosporangiales</taxon>
        <taxon>Streptosporangiaceae</taxon>
        <taxon>Streptosporangium</taxon>
    </lineage>
</organism>
<evidence type="ECO:0000313" key="3">
    <source>
        <dbReference type="Proteomes" id="UP001230426"/>
    </source>
</evidence>
<reference evidence="2 3" key="1">
    <citation type="submission" date="2023-07" db="EMBL/GenBank/DDBJ databases">
        <title>Sequencing the genomes of 1000 actinobacteria strains.</title>
        <authorList>
            <person name="Klenk H.-P."/>
        </authorList>
    </citation>
    <scope>NUCLEOTIDE SEQUENCE [LARGE SCALE GENOMIC DNA]</scope>
    <source>
        <strain evidence="2 3">DSM 44109</strain>
    </source>
</reference>
<comment type="caution">
    <text evidence="2">The sequence shown here is derived from an EMBL/GenBank/DDBJ whole genome shotgun (WGS) entry which is preliminary data.</text>
</comment>